<dbReference type="EMBL" id="JBHTKM010000051">
    <property type="protein sequence ID" value="MFD1015683.1"/>
    <property type="molecule type" value="Genomic_DNA"/>
</dbReference>
<reference evidence="2" key="1">
    <citation type="journal article" date="2019" name="Int. J. Syst. Evol. Microbiol.">
        <title>The Global Catalogue of Microorganisms (GCM) 10K type strain sequencing project: providing services to taxonomists for standard genome sequencing and annotation.</title>
        <authorList>
            <consortium name="The Broad Institute Genomics Platform"/>
            <consortium name="The Broad Institute Genome Sequencing Center for Infectious Disease"/>
            <person name="Wu L."/>
            <person name="Ma J."/>
        </authorList>
    </citation>
    <scope>NUCLEOTIDE SEQUENCE [LARGE SCALE GENOMIC DNA]</scope>
    <source>
        <strain evidence="2">CCUG 56098</strain>
    </source>
</reference>
<dbReference type="Proteomes" id="UP001597086">
    <property type="component" value="Unassembled WGS sequence"/>
</dbReference>
<sequence>MQKSKRLNFLNSFLKLYGVEKIELIKEKVDSISGIAIYDESNPEEIQEFIWHKSENQVPDTELCILIDKIVAKKMHTGDLIHDNKISNLEFKEFNNLKRDKLIELLYDVKIIMIDNGKETDSYFVHS</sequence>
<evidence type="ECO:0000313" key="2">
    <source>
        <dbReference type="Proteomes" id="UP001597086"/>
    </source>
</evidence>
<dbReference type="RefSeq" id="WP_386115658.1">
    <property type="nucleotide sequence ID" value="NZ_JBHTKM010000051.1"/>
</dbReference>
<organism evidence="1 2">
    <name type="scientific">Winogradskyella rapida</name>
    <dbReference type="NCBI Taxonomy" id="549701"/>
    <lineage>
        <taxon>Bacteria</taxon>
        <taxon>Pseudomonadati</taxon>
        <taxon>Bacteroidota</taxon>
        <taxon>Flavobacteriia</taxon>
        <taxon>Flavobacteriales</taxon>
        <taxon>Flavobacteriaceae</taxon>
        <taxon>Winogradskyella</taxon>
    </lineage>
</organism>
<accession>A0ABW3KSS6</accession>
<comment type="caution">
    <text evidence="1">The sequence shown here is derived from an EMBL/GenBank/DDBJ whole genome shotgun (WGS) entry which is preliminary data.</text>
</comment>
<keyword evidence="2" id="KW-1185">Reference proteome</keyword>
<name>A0ABW3KSS6_9FLAO</name>
<protein>
    <submittedName>
        <fullName evidence="1">Uncharacterized protein</fullName>
    </submittedName>
</protein>
<evidence type="ECO:0000313" key="1">
    <source>
        <dbReference type="EMBL" id="MFD1015683.1"/>
    </source>
</evidence>
<proteinExistence type="predicted"/>
<gene>
    <name evidence="1" type="ORF">ACFQ13_07135</name>
</gene>